<keyword evidence="3" id="KW-1185">Reference proteome</keyword>
<dbReference type="EMBL" id="CP048877">
    <property type="protein sequence ID" value="QIJ71189.1"/>
    <property type="molecule type" value="Genomic_DNA"/>
</dbReference>
<sequence length="1001" mass="113153">MVGRYLDLKWPVTPLLPGEVRPPFPWRQFCERPPGREEWRRWEVLFPVPPHGLGLLAGRPSGIVVLDIDDPRVAERLHTKIHFTTPFTKTRRGFHFYFSAGQEEIPTTVLDLPGIGLVEVKGTGSLVPLPPTQHRKDPNFRYTWLLAPWDVSEIPPLPKFVLDAIREKQRLKELARAVGTVKFPKPGRKLTREALGEILAEVGAEAVKEISLGDRTAWRLKACPLCGKSKGNPWVMTDTGRLFDFRTTCPAAKEQGGLPLAAWLRELGREDLVENLEVEEGEEAPPHEVPAASVREARSLILEVLRGGGDLIVTVLPGVGKSRTTLEWLCREGPRPVVWSVPTLRLARELGEEARALTAEPVVVFEGRNARTCLKWEEVKRAHDLGYDSGEIICPTCPHNPKNAAFSEKCEFLRQFEGINRERGLFFASHKLACHLIKDFLRKAKCWILDEEPHGLVEVVSCPLDGLRTLRAIFREDSATMRLAEAVLKLGDELHRATNGKKLLEGRIYARPVEFGPWAGKKNLAEWLDLDLTELGPVIRDEITQVFKTYRKPALFRKGINLNAFRWLEEVVGQGQAYLVARKNPARPIELRRVVNPVPDKWRGRLVVLDATACSRVVERALKRPGMQILDIRVPLEVRTAWLRRSVSKTAVSQQKGQKTAIKALKEALKAIKAEKILVFCHQTIKSKVEKAVDQDGRRIVVSHHFGTDSRGTNEFESYDAVILLGLPVPSPGAFYDVALALGLSAEEWTDWLDLLARAEAWQEAHRIRPVRFSGKKVLVIAPRWPFQPWLGGPREVIEPQEVRGAQDLSTIILELWVAVFYFVWREIALLLGIGRKEEIPPLEVRAELWRRIEQAYPEKVRAFWEQVEILLKGIGNPFASPETSQEVPRNREAKGFLPPYKRSLKGTGNPLPQGQMGNSGNPKGVPPPYKEIFFSGRKWWPKLLARLRKAHPDLPLFEVQIRTPGGLQRTRGLGDIEAAQEFCWAIGLEINEDAWRVCDV</sequence>
<dbReference type="RefSeq" id="WP_166031411.1">
    <property type="nucleotide sequence ID" value="NZ_CP048877.1"/>
</dbReference>
<proteinExistence type="predicted"/>
<dbReference type="AlphaFoldDB" id="A0A6G7PU31"/>
<evidence type="ECO:0000313" key="2">
    <source>
        <dbReference type="EMBL" id="QIJ71189.1"/>
    </source>
</evidence>
<accession>A0A6G7PU31</accession>
<dbReference type="CDD" id="cd04859">
    <property type="entry name" value="Prim_Pol"/>
    <property type="match status" value="1"/>
</dbReference>
<name>A0A6G7PU31_9BACT</name>
<gene>
    <name evidence="2" type="ORF">G4V39_02365</name>
</gene>
<feature type="region of interest" description="Disordered" evidence="1">
    <location>
        <begin position="906"/>
        <end position="925"/>
    </location>
</feature>
<protein>
    <submittedName>
        <fullName evidence="2">Bifunctional DNA primase/polymerase</fullName>
    </submittedName>
</protein>
<dbReference type="SUPFAM" id="SSF56747">
    <property type="entry name" value="Prim-pol domain"/>
    <property type="match status" value="1"/>
</dbReference>
<dbReference type="InterPro" id="IPR027417">
    <property type="entry name" value="P-loop_NTPase"/>
</dbReference>
<dbReference type="Proteomes" id="UP000502179">
    <property type="component" value="Chromosome"/>
</dbReference>
<dbReference type="Pfam" id="PF09250">
    <property type="entry name" value="Prim-Pol"/>
    <property type="match status" value="1"/>
</dbReference>
<dbReference type="InterPro" id="IPR015330">
    <property type="entry name" value="DNA_primase/pol_bifunc_N"/>
</dbReference>
<dbReference type="SMART" id="SM00943">
    <property type="entry name" value="Prim-Pol"/>
    <property type="match status" value="1"/>
</dbReference>
<reference evidence="2 3" key="1">
    <citation type="submission" date="2020-02" db="EMBL/GenBank/DDBJ databases">
        <title>Genome analysis of Thermosulfuriphilus ammonigenes ST65T, an anaerobic thermophilic chemolithoautotrophic bacterium isolated from a deep-sea hydrothermal vent.</title>
        <authorList>
            <person name="Slobodkina G."/>
            <person name="Allioux M."/>
            <person name="Merkel A."/>
            <person name="Alain K."/>
            <person name="Jebbar M."/>
            <person name="Slobodkin A."/>
        </authorList>
    </citation>
    <scope>NUCLEOTIDE SEQUENCE [LARGE SCALE GENOMIC DNA]</scope>
    <source>
        <strain evidence="2 3">ST65</strain>
    </source>
</reference>
<feature type="compositionally biased region" description="Polar residues" evidence="1">
    <location>
        <begin position="911"/>
        <end position="922"/>
    </location>
</feature>
<evidence type="ECO:0000313" key="3">
    <source>
        <dbReference type="Proteomes" id="UP000502179"/>
    </source>
</evidence>
<dbReference type="SUPFAM" id="SSF52540">
    <property type="entry name" value="P-loop containing nucleoside triphosphate hydrolases"/>
    <property type="match status" value="1"/>
</dbReference>
<evidence type="ECO:0000256" key="1">
    <source>
        <dbReference type="SAM" id="MobiDB-lite"/>
    </source>
</evidence>
<dbReference type="KEGG" id="tav:G4V39_02365"/>
<organism evidence="2 3">
    <name type="scientific">Thermosulfuriphilus ammonigenes</name>
    <dbReference type="NCBI Taxonomy" id="1936021"/>
    <lineage>
        <taxon>Bacteria</taxon>
        <taxon>Pseudomonadati</taxon>
        <taxon>Thermodesulfobacteriota</taxon>
        <taxon>Thermodesulfobacteria</taxon>
        <taxon>Thermodesulfobacteriales</taxon>
        <taxon>Thermodesulfobacteriaceae</taxon>
        <taxon>Thermosulfuriphilus</taxon>
    </lineage>
</organism>